<sequence>MSKFVNSFALLDDEEGDNVDILVDRLVKKVGDSLMHVKNETESSDLVRNNSGGKKGGRSGRGESRGDGDGSGWDDFQGGDDHRKNYSGDSYVSGYGIGDGKSHGRGQGHGKSFGGENGECNVNEAAGDGKTQTLDDDAGWQDVSKSHGKGYDNHNSNGNRSFDGERKGYGDQVQGNGQKRFRNGNQGFGGERRGYENQNQDNSASDGRMRYRNGNQGLGGERRGNENQGQDNDATDGRRRYRNGRQSFEGERRGYEDQVKDSNANSEQKSRKVEVNEGNQFRGEVRNYRNRNRNDGGEKRDYGGSRGKKGSLEYRRTGSGELNENDNAGDGQDVKADLVNGSGCRDTEIVLEVSKSAETEVHNTSDEVTEDIRDLKVETEEQKVKNELEQKKKEEAKKEAALMTLDEYEKLLSEKKQALNSQKTEVRTVSVDKEFEGMQLIEKKPVDTEELWVSAKDKRKMKDGVKSEVDNSDTKLESEEEKLKKDGSLEKKEKGRKVVAVKVDEIFKPVSLRRNVGGGGRGRGDQGGFSDQTKNGDAPGRTSAPVRAPPQRRLRIPTDKDFPVLAANPPASVIAL</sequence>
<dbReference type="InterPro" id="IPR006861">
    <property type="entry name" value="HABP4_PAIRBP1-bd"/>
</dbReference>
<evidence type="ECO:0000313" key="4">
    <source>
        <dbReference type="Proteomes" id="UP000813463"/>
    </source>
</evidence>
<feature type="region of interest" description="Disordered" evidence="2">
    <location>
        <begin position="512"/>
        <end position="576"/>
    </location>
</feature>
<dbReference type="Proteomes" id="UP000813463">
    <property type="component" value="Chromosome 1"/>
</dbReference>
<feature type="compositionally biased region" description="Basic and acidic residues" evidence="2">
    <location>
        <begin position="283"/>
        <end position="303"/>
    </location>
</feature>
<dbReference type="Pfam" id="PF04774">
    <property type="entry name" value="HABP4_PAI-RBP1"/>
    <property type="match status" value="1"/>
</dbReference>
<feature type="compositionally biased region" description="Polar residues" evidence="2">
    <location>
        <begin position="196"/>
        <end position="205"/>
    </location>
</feature>
<feature type="compositionally biased region" description="Gly residues" evidence="2">
    <location>
        <begin position="516"/>
        <end position="527"/>
    </location>
</feature>
<dbReference type="PANTHER" id="PTHR12299:SF78">
    <property type="entry name" value="RGG REPEATS NUCLEAR RNA BINDING PROTEIN C"/>
    <property type="match status" value="1"/>
</dbReference>
<evidence type="ECO:0000256" key="2">
    <source>
        <dbReference type="SAM" id="MobiDB-lite"/>
    </source>
</evidence>
<reference evidence="5" key="2">
    <citation type="submission" date="2025-08" db="UniProtKB">
        <authorList>
            <consortium name="RefSeq"/>
        </authorList>
    </citation>
    <scope>IDENTIFICATION</scope>
    <source>
        <tissue evidence="5">Leaf</tissue>
    </source>
</reference>
<feature type="compositionally biased region" description="Basic and acidic residues" evidence="2">
    <location>
        <begin position="460"/>
        <end position="493"/>
    </location>
</feature>
<protein>
    <submittedName>
        <fullName evidence="5">Uncharacterized protein isoform X1</fullName>
    </submittedName>
</protein>
<feature type="coiled-coil region" evidence="1">
    <location>
        <begin position="377"/>
        <end position="425"/>
    </location>
</feature>
<dbReference type="AlphaFoldDB" id="A0A9R0KAL2"/>
<feature type="compositionally biased region" description="Basic and acidic residues" evidence="2">
    <location>
        <begin position="248"/>
        <end position="260"/>
    </location>
</feature>
<gene>
    <name evidence="5" type="primary">LOC110802343</name>
</gene>
<dbReference type="KEGG" id="soe:110802343"/>
<dbReference type="GO" id="GO:0003729">
    <property type="term" value="F:mRNA binding"/>
    <property type="evidence" value="ECO:0000318"/>
    <property type="project" value="GO_Central"/>
</dbReference>
<reference evidence="4" key="1">
    <citation type="journal article" date="2021" name="Nat. Commun.">
        <title>Genomic analyses provide insights into spinach domestication and the genetic basis of agronomic traits.</title>
        <authorList>
            <person name="Cai X."/>
            <person name="Sun X."/>
            <person name="Xu C."/>
            <person name="Sun H."/>
            <person name="Wang X."/>
            <person name="Ge C."/>
            <person name="Zhang Z."/>
            <person name="Wang Q."/>
            <person name="Fei Z."/>
            <person name="Jiao C."/>
            <person name="Wang Q."/>
        </authorList>
    </citation>
    <scope>NUCLEOTIDE SEQUENCE [LARGE SCALE GENOMIC DNA]</scope>
    <source>
        <strain evidence="4">cv. Varoflay</strain>
    </source>
</reference>
<feature type="region of interest" description="Disordered" evidence="2">
    <location>
        <begin position="456"/>
        <end position="496"/>
    </location>
</feature>
<evidence type="ECO:0000256" key="1">
    <source>
        <dbReference type="SAM" id="Coils"/>
    </source>
</evidence>
<name>A0A9R0KAL2_SPIOL</name>
<feature type="domain" description="Hyaluronan/mRNA-binding protein" evidence="3">
    <location>
        <begin position="357"/>
        <end position="427"/>
    </location>
</feature>
<dbReference type="GeneID" id="110802343"/>
<keyword evidence="4" id="KW-1185">Reference proteome</keyword>
<dbReference type="RefSeq" id="XP_021863490.1">
    <property type="nucleotide sequence ID" value="XM_022007798.2"/>
</dbReference>
<keyword evidence="1" id="KW-0175">Coiled coil</keyword>
<dbReference type="GO" id="GO:0005737">
    <property type="term" value="C:cytoplasm"/>
    <property type="evidence" value="ECO:0000318"/>
    <property type="project" value="GO_Central"/>
</dbReference>
<proteinExistence type="predicted"/>
<organism evidence="4 5">
    <name type="scientific">Spinacia oleracea</name>
    <name type="common">Spinach</name>
    <dbReference type="NCBI Taxonomy" id="3562"/>
    <lineage>
        <taxon>Eukaryota</taxon>
        <taxon>Viridiplantae</taxon>
        <taxon>Streptophyta</taxon>
        <taxon>Embryophyta</taxon>
        <taxon>Tracheophyta</taxon>
        <taxon>Spermatophyta</taxon>
        <taxon>Magnoliopsida</taxon>
        <taxon>eudicotyledons</taxon>
        <taxon>Gunneridae</taxon>
        <taxon>Pentapetalae</taxon>
        <taxon>Caryophyllales</taxon>
        <taxon>Chenopodiaceae</taxon>
        <taxon>Chenopodioideae</taxon>
        <taxon>Anserineae</taxon>
        <taxon>Spinacia</taxon>
    </lineage>
</organism>
<evidence type="ECO:0000313" key="5">
    <source>
        <dbReference type="RefSeq" id="XP_021863490.1"/>
    </source>
</evidence>
<accession>A0A9R0KAL2</accession>
<dbReference type="OrthoDB" id="784393at2759"/>
<evidence type="ECO:0000259" key="3">
    <source>
        <dbReference type="Pfam" id="PF04774"/>
    </source>
</evidence>
<dbReference type="InterPro" id="IPR039764">
    <property type="entry name" value="HABP4/SERBP1-like"/>
</dbReference>
<dbReference type="PANTHER" id="PTHR12299">
    <property type="entry name" value="HYALURONIC ACID-BINDING PROTEIN 4"/>
    <property type="match status" value="1"/>
</dbReference>
<dbReference type="GO" id="GO:0005634">
    <property type="term" value="C:nucleus"/>
    <property type="evidence" value="ECO:0000318"/>
    <property type="project" value="GO_Central"/>
</dbReference>
<feature type="region of interest" description="Disordered" evidence="2">
    <location>
        <begin position="36"/>
        <end position="340"/>
    </location>
</feature>